<dbReference type="PROSITE" id="PS50893">
    <property type="entry name" value="ABC_TRANSPORTER_2"/>
    <property type="match status" value="2"/>
</dbReference>
<dbReference type="SMART" id="SM00382">
    <property type="entry name" value="AAA"/>
    <property type="match status" value="2"/>
</dbReference>
<dbReference type="PANTHER" id="PTHR42855:SF2">
    <property type="entry name" value="DRUG RESISTANCE ABC TRANSPORTER,ATP-BINDING PROTEIN"/>
    <property type="match status" value="1"/>
</dbReference>
<reference evidence="5 6" key="1">
    <citation type="submission" date="2024-01" db="EMBL/GenBank/DDBJ databases">
        <title>Seven novel Bacillus-like species.</title>
        <authorList>
            <person name="Liu G."/>
        </authorList>
    </citation>
    <scope>NUCLEOTIDE SEQUENCE [LARGE SCALE GENOMIC DNA]</scope>
    <source>
        <strain evidence="5 6">FJAT-51614</strain>
    </source>
</reference>
<dbReference type="Pfam" id="PF00005">
    <property type="entry name" value="ABC_tran"/>
    <property type="match status" value="2"/>
</dbReference>
<dbReference type="PROSITE" id="PS00211">
    <property type="entry name" value="ABC_TRANSPORTER_1"/>
    <property type="match status" value="2"/>
</dbReference>
<dbReference type="CDD" id="cd03221">
    <property type="entry name" value="ABCF_EF-3"/>
    <property type="match status" value="2"/>
</dbReference>
<evidence type="ECO:0000259" key="4">
    <source>
        <dbReference type="PROSITE" id="PS50893"/>
    </source>
</evidence>
<keyword evidence="3" id="KW-0175">Coiled coil</keyword>
<feature type="coiled-coil region" evidence="3">
    <location>
        <begin position="247"/>
        <end position="281"/>
    </location>
</feature>
<evidence type="ECO:0000313" key="6">
    <source>
        <dbReference type="Proteomes" id="UP001364890"/>
    </source>
</evidence>
<dbReference type="EMBL" id="JBAWSY010000001">
    <property type="protein sequence ID" value="MEI4768199.1"/>
    <property type="molecule type" value="Genomic_DNA"/>
</dbReference>
<keyword evidence="2" id="KW-0067">ATP-binding</keyword>
<dbReference type="InterPro" id="IPR051309">
    <property type="entry name" value="ABCF_ATPase"/>
</dbReference>
<feature type="coiled-coil region" evidence="3">
    <location>
        <begin position="86"/>
        <end position="113"/>
    </location>
</feature>
<dbReference type="RefSeq" id="WP_336495754.1">
    <property type="nucleotide sequence ID" value="NZ_JBAWSY010000001.1"/>
</dbReference>
<dbReference type="InterPro" id="IPR017871">
    <property type="entry name" value="ABC_transporter-like_CS"/>
</dbReference>
<dbReference type="InterPro" id="IPR003439">
    <property type="entry name" value="ABC_transporter-like_ATP-bd"/>
</dbReference>
<dbReference type="Gene3D" id="3.40.50.300">
    <property type="entry name" value="P-loop containing nucleotide triphosphate hydrolases"/>
    <property type="match status" value="2"/>
</dbReference>
<proteinExistence type="predicted"/>
<dbReference type="Pfam" id="PF12848">
    <property type="entry name" value="ABC_tran_Xtn"/>
    <property type="match status" value="1"/>
</dbReference>
<evidence type="ECO:0000256" key="2">
    <source>
        <dbReference type="ARBA" id="ARBA00022840"/>
    </source>
</evidence>
<name>A0ABU8EZK5_9BACI</name>
<dbReference type="SUPFAM" id="SSF52540">
    <property type="entry name" value="P-loop containing nucleoside triphosphate hydrolases"/>
    <property type="match status" value="2"/>
</dbReference>
<dbReference type="Proteomes" id="UP001364890">
    <property type="component" value="Unassembled WGS sequence"/>
</dbReference>
<organism evidence="5 6">
    <name type="scientific">Psychrobacillus mangrovi</name>
    <dbReference type="NCBI Taxonomy" id="3117745"/>
    <lineage>
        <taxon>Bacteria</taxon>
        <taxon>Bacillati</taxon>
        <taxon>Bacillota</taxon>
        <taxon>Bacilli</taxon>
        <taxon>Bacillales</taxon>
        <taxon>Bacillaceae</taxon>
        <taxon>Psychrobacillus</taxon>
    </lineage>
</organism>
<dbReference type="NCBIfam" id="NF000355">
    <property type="entry name" value="ribo_prot_ABC_F"/>
    <property type="match status" value="1"/>
</dbReference>
<feature type="coiled-coil region" evidence="3">
    <location>
        <begin position="568"/>
        <end position="618"/>
    </location>
</feature>
<accession>A0ABU8EZK5</accession>
<keyword evidence="6" id="KW-1185">Reference proteome</keyword>
<dbReference type="InterPro" id="IPR032781">
    <property type="entry name" value="ABC_tran_Xtn"/>
</dbReference>
<evidence type="ECO:0000313" key="5">
    <source>
        <dbReference type="EMBL" id="MEI4768199.1"/>
    </source>
</evidence>
<dbReference type="PANTHER" id="PTHR42855">
    <property type="entry name" value="ABC TRANSPORTER ATP-BINDING SUBUNIT"/>
    <property type="match status" value="1"/>
</dbReference>
<protein>
    <submittedName>
        <fullName evidence="5">ABC-F type ribosomal protection protein</fullName>
    </submittedName>
</protein>
<dbReference type="InterPro" id="IPR003593">
    <property type="entry name" value="AAA+_ATPase"/>
</dbReference>
<feature type="domain" description="ABC transporter" evidence="4">
    <location>
        <begin position="334"/>
        <end position="546"/>
    </location>
</feature>
<feature type="domain" description="ABC transporter" evidence="4">
    <location>
        <begin position="3"/>
        <end position="258"/>
    </location>
</feature>
<sequence length="624" mass="71921">MICTIQDVSKMLGGNTIFENLSLSIKTRDKLGIVGRNGSGKTTLFKLITGMESPDTGIINFKKGTKIGHLAQIPSFSEEVTGMDVLNSAFEKLKAIQSKMQQIEEKLSYTDNQTDMEKLLQEYGNVQEDFTNLGGYSLDSEIERVIQGLQLSSFVHQSFSNLSGGEQTKIMLGKLLLTQPDLLLLDEPTNHLDLFAVEWLEQYLVNYTGTVVIISHDRYFLDQVITKVADLEDGELTLYHGNYSSYIVDKEDRLMREFQEYEEQQKKIKKMREAIKRLRQWANEAVPPNPGLHRQARNMERALERMEKVRKPIIDPKKMSLSFDAAPRSGKEVVIMEDVSKSFGEKILLLKTNLNVYWKDRVAIVGRNGTGKSTILRLLRGEINPDEGTARLGSNVRIGFLSQHFEILNPKERLIDVFRSEVSVAEGEARHILAQFMFYGPDVFKRVGDLSGGERMRLRLAQLMHQDINLLILDEPTNHLDIESREVLEDALEDFQGTILTVSHDRYFLNKLFPRTAWLDSGRLTTFEGSYEWARGKWNELQVMHETTKSIEIKEKVKTQKSKGKLEILSIEEQIFEMENEISKLRQEKDDQNDWNDYEKLLLVIDEKELKLEKLMEIWLDRQE</sequence>
<evidence type="ECO:0000256" key="3">
    <source>
        <dbReference type="SAM" id="Coils"/>
    </source>
</evidence>
<evidence type="ECO:0000256" key="1">
    <source>
        <dbReference type="ARBA" id="ARBA00022741"/>
    </source>
</evidence>
<gene>
    <name evidence="5" type="primary">abc-f</name>
    <name evidence="5" type="ORF">WAX74_00815</name>
</gene>
<comment type="caution">
    <text evidence="5">The sequence shown here is derived from an EMBL/GenBank/DDBJ whole genome shotgun (WGS) entry which is preliminary data.</text>
</comment>
<dbReference type="InterPro" id="IPR027417">
    <property type="entry name" value="P-loop_NTPase"/>
</dbReference>
<keyword evidence="1" id="KW-0547">Nucleotide-binding</keyword>